<dbReference type="EMBL" id="ANNX02000045">
    <property type="protein sequence ID" value="KYC37919.1"/>
    <property type="molecule type" value="Genomic_DNA"/>
</dbReference>
<dbReference type="STRING" id="128403.WA1_05325"/>
<protein>
    <recommendedName>
        <fullName evidence="1">Filamentous haemagglutinin FhaB/tRNA nuclease CdiA-like TPS domain-containing protein</fullName>
    </recommendedName>
</protein>
<evidence type="ECO:0000259" key="1">
    <source>
        <dbReference type="SMART" id="SM00912"/>
    </source>
</evidence>
<keyword evidence="3" id="KW-1185">Reference proteome</keyword>
<dbReference type="Proteomes" id="UP000076925">
    <property type="component" value="Unassembled WGS sequence"/>
</dbReference>
<dbReference type="NCBIfam" id="TIGR01901">
    <property type="entry name" value="adhes_NPXG"/>
    <property type="match status" value="1"/>
</dbReference>
<dbReference type="Pfam" id="PF05860">
    <property type="entry name" value="TPS"/>
    <property type="match status" value="1"/>
</dbReference>
<dbReference type="InterPro" id="IPR008638">
    <property type="entry name" value="FhaB/CdiA-like_TPS"/>
</dbReference>
<comment type="caution">
    <text evidence="2">The sequence shown here is derived from an EMBL/GenBank/DDBJ whole genome shotgun (WGS) entry which is preliminary data.</text>
</comment>
<dbReference type="InterPro" id="IPR012334">
    <property type="entry name" value="Pectin_lyas_fold"/>
</dbReference>
<gene>
    <name evidence="2" type="ORF">WA1_05325</name>
</gene>
<sequence>MIGKHHWLQERLSFAFLVLIQCGKKNYAVTNSMIFFCLVPSTLCLLAPARAQINPDNTLGVENSRVTPNTLINGLPSDQIDGGAQRGSNLFHSFTQFNVNDGQRVFFTNPLDVKNIFTRVTGGQASNILGTLGVDGNANLFLMNPNGIVFGKNASLNVNGSFVATMANGIQFGNLGTFSATNPEAPSSLLTINPRALFFNQINPTASIQNNSIAPAGKDPTGTDTIGLRVPDGKSLLLIGGNVSMDGGKLKAYGGRVELGGLATSGNVNILFDGDNLRLGFPENVNRADVLLTNQAAINVEGAGGGNIAINARNLEVSGRSIFSAGIARGLGTPETVAGDIALNATGEIIVAGRSSIANDVFLGAKGSGGNITIDTGSFSLRDRAQLAASTFGQGNAGNVTVRAVDAVSLVDSNIFSTVEAGGIGKGGNIDINAASLSLIDNAQLQTSTRGASNTQPAGRGDAGNVNIKVSGNVNIAGQKNGRASGIFSSVDTGTVGNGGNITIDTGSFSLRDEAQLAASTSGQGNAGNVTVRAVDAVSLAGNAGILSRVNAGGVGKGGNIDINAASLSLTDGAQLLTSTRGASNTQPAGRGDAGDVNIKVTGNVNIAGQKNGLASGIRSFVATGTVGNGGNITIDTGSFSLRDRAQLAASTFGQGNAGNVTVWAVDAVSLVYSNIFSTVEAGGIGKGGNIDINAASLSLIDSAQLLTLTRGASNSQPAERGDAGNVNVKVTGNVNIAGQKNGFASGIISSVATGTVGNGGNITIDTGSFSLRDDAQLSASTSGIGNAGNVTVRAVDAVSLVDSNIFSTVEAGGIGKGGNIDINAASLSLDGAQLGTITRRASNTQPAGRGDAGNVNVKVTGNVDIAGQKNGFTSGIRSFVATGTVGNGGNITIDTGSFSLRDGAQLEASTRGQGNAGNVTVRAVDAVSLAGNAGILSTVDARGVGKGGNIDINAASLSLTDGAQLLTITRGVSNTQPAGRGDAGNVNVKVTGNVDIAGQKNGLVSGIGSLVETGTVGNGGNISIDTGSLSLRDSAQLSAATAGQGNAGNVTVRAVDAVSLVDSNIFSTVEAGGIGKGGNIDINAASLSLIDSAQLQTSTRGASNTQPAGRGDAGNVNVKVTGNVDIAGQKNGSVSGIGSFVATGTVGNGGNITIDTGSFSLRDSAQLEASTSGQGNAGDVTVRANIFEALNGGQLITTTSSNGSAGTIAVNATEKVMISGRDPNYNNRQAQLGDRTANVRANSGFFVSSSGSGITGDIEINSPNITLDNQGRLNAESASGNGGNINLNSDLLLLRRGAQITTNAGTEQKGGDGGNININSKFIVAVPQENSDVTANAFQGRGGNINVTAQGIFGIEARPKPSELTNDITASSDLGLSGTINLNSPDNSSLQNSLTQLSQNLVDSNALIASSCIVRSNQKQQNSFTITGTGGLPNRPGDLLVSNYATGSVRNVTYSNQSSSINAGIWKKGDPIIEPQGVYRTTSGQIVLSRECR</sequence>
<dbReference type="SUPFAM" id="SSF51126">
    <property type="entry name" value="Pectin lyase-like"/>
    <property type="match status" value="6"/>
</dbReference>
<dbReference type="InterPro" id="IPR011050">
    <property type="entry name" value="Pectin_lyase_fold/virulence"/>
</dbReference>
<reference evidence="2 3" key="1">
    <citation type="journal article" date="2013" name="Genome Biol. Evol.">
        <title>Genomes of Stigonematalean cyanobacteria (subsection V) and the evolution of oxygenic photosynthesis from prokaryotes to plastids.</title>
        <authorList>
            <person name="Dagan T."/>
            <person name="Roettger M."/>
            <person name="Stucken K."/>
            <person name="Landan G."/>
            <person name="Koch R."/>
            <person name="Major P."/>
            <person name="Gould S.B."/>
            <person name="Goremykin V.V."/>
            <person name="Rippka R."/>
            <person name="Tandeau de Marsac N."/>
            <person name="Gugger M."/>
            <person name="Lockhart P.J."/>
            <person name="Allen J.F."/>
            <person name="Brune I."/>
            <person name="Maus I."/>
            <person name="Puhler A."/>
            <person name="Martin W.F."/>
        </authorList>
    </citation>
    <scope>NUCLEOTIDE SEQUENCE [LARGE SCALE GENOMIC DNA]</scope>
    <source>
        <strain evidence="2 3">PCC 7110</strain>
    </source>
</reference>
<evidence type="ECO:0000313" key="3">
    <source>
        <dbReference type="Proteomes" id="UP000076925"/>
    </source>
</evidence>
<feature type="domain" description="Filamentous haemagglutinin FhaB/tRNA nuclease CdiA-like TPS" evidence="1">
    <location>
        <begin position="60"/>
        <end position="173"/>
    </location>
</feature>
<accession>A0A139WZP2</accession>
<dbReference type="Gene3D" id="2.160.20.10">
    <property type="entry name" value="Single-stranded right-handed beta-helix, Pectin lyase-like"/>
    <property type="match status" value="4"/>
</dbReference>
<proteinExistence type="predicted"/>
<organism evidence="2 3">
    <name type="scientific">Scytonema hofmannii PCC 7110</name>
    <dbReference type="NCBI Taxonomy" id="128403"/>
    <lineage>
        <taxon>Bacteria</taxon>
        <taxon>Bacillati</taxon>
        <taxon>Cyanobacteriota</taxon>
        <taxon>Cyanophyceae</taxon>
        <taxon>Nostocales</taxon>
        <taxon>Scytonemataceae</taxon>
        <taxon>Scytonema</taxon>
    </lineage>
</organism>
<dbReference type="RefSeq" id="WP_272819074.1">
    <property type="nucleotide sequence ID" value="NZ_KQ976354.1"/>
</dbReference>
<name>A0A139WZP2_9CYAN</name>
<evidence type="ECO:0000313" key="2">
    <source>
        <dbReference type="EMBL" id="KYC37919.1"/>
    </source>
</evidence>
<dbReference type="SMART" id="SM00912">
    <property type="entry name" value="Haemagg_act"/>
    <property type="match status" value="1"/>
</dbReference>